<evidence type="ECO:0000313" key="9">
    <source>
        <dbReference type="Proteomes" id="UP000501408"/>
    </source>
</evidence>
<dbReference type="PANTHER" id="PTHR30619:SF1">
    <property type="entry name" value="RECOMBINATION PROTEIN 2"/>
    <property type="match status" value="1"/>
</dbReference>
<feature type="transmembrane region" description="Helical" evidence="6">
    <location>
        <begin position="325"/>
        <end position="347"/>
    </location>
</feature>
<dbReference type="InterPro" id="IPR001279">
    <property type="entry name" value="Metallo-B-lactamas"/>
</dbReference>
<feature type="transmembrane region" description="Helical" evidence="6">
    <location>
        <begin position="261"/>
        <end position="282"/>
    </location>
</feature>
<dbReference type="Pfam" id="PF13567">
    <property type="entry name" value="DUF4131"/>
    <property type="match status" value="1"/>
</dbReference>
<evidence type="ECO:0000256" key="4">
    <source>
        <dbReference type="ARBA" id="ARBA00022989"/>
    </source>
</evidence>
<feature type="domain" description="Metallo-beta-lactamase" evidence="7">
    <location>
        <begin position="513"/>
        <end position="672"/>
    </location>
</feature>
<feature type="transmembrane region" description="Helical" evidence="6">
    <location>
        <begin position="368"/>
        <end position="394"/>
    </location>
</feature>
<dbReference type="Gene3D" id="3.60.15.10">
    <property type="entry name" value="Ribonuclease Z/Hydroxyacylglutathione hydrolase-like"/>
    <property type="match status" value="1"/>
</dbReference>
<dbReference type="InterPro" id="IPR036866">
    <property type="entry name" value="RibonucZ/Hydroxyglut_hydro"/>
</dbReference>
<dbReference type="SUPFAM" id="SSF56281">
    <property type="entry name" value="Metallo-hydrolase/oxidoreductase"/>
    <property type="match status" value="1"/>
</dbReference>
<comment type="subcellular location">
    <subcellularLocation>
        <location evidence="1">Cell membrane</location>
        <topology evidence="1">Multi-pass membrane protein</topology>
    </subcellularLocation>
</comment>
<dbReference type="Proteomes" id="UP000501408">
    <property type="component" value="Chromosome 1"/>
</dbReference>
<gene>
    <name evidence="8" type="ORF">HBA18_07580</name>
</gene>
<keyword evidence="5 6" id="KW-0472">Membrane</keyword>
<organism evidence="8 9">
    <name type="scientific">Salinivibrio costicola</name>
    <name type="common">Vibrio costicola</name>
    <dbReference type="NCBI Taxonomy" id="51367"/>
    <lineage>
        <taxon>Bacteria</taxon>
        <taxon>Pseudomonadati</taxon>
        <taxon>Pseudomonadota</taxon>
        <taxon>Gammaproteobacteria</taxon>
        <taxon>Vibrionales</taxon>
        <taxon>Vibrionaceae</taxon>
        <taxon>Salinivibrio</taxon>
    </lineage>
</organism>
<dbReference type="InterPro" id="IPR004797">
    <property type="entry name" value="Competence_ComEC/Rec2"/>
</dbReference>
<dbReference type="Pfam" id="PF03772">
    <property type="entry name" value="Competence"/>
    <property type="match status" value="1"/>
</dbReference>
<evidence type="ECO:0000256" key="1">
    <source>
        <dbReference type="ARBA" id="ARBA00004651"/>
    </source>
</evidence>
<keyword evidence="2" id="KW-1003">Cell membrane</keyword>
<protein>
    <submittedName>
        <fullName evidence="8">DNA internalization-related competence protein ComEC/Rec2</fullName>
    </submittedName>
</protein>
<evidence type="ECO:0000259" key="7">
    <source>
        <dbReference type="SMART" id="SM00849"/>
    </source>
</evidence>
<dbReference type="RefSeq" id="WP_167314467.1">
    <property type="nucleotide sequence ID" value="NZ_CP050266.1"/>
</dbReference>
<dbReference type="NCBIfam" id="TIGR00360">
    <property type="entry name" value="ComEC_N-term"/>
    <property type="match status" value="1"/>
</dbReference>
<dbReference type="CDD" id="cd07731">
    <property type="entry name" value="ComA-like_MBL-fold"/>
    <property type="match status" value="1"/>
</dbReference>
<sequence>MKLTFTLGLAASILSLPWWPSLPPVWTCFIACIVFHFGWKKRLWWLTGSALGLTWAVLSATLYQADVIHIISSTEDTTISGSVGSLFSPKAGPQSIIFDVDKINDKPLPFFRSVRVRLYWQSPPFPQQGDRWRLTVRLKPPYGRLNEAGFDAERYFVARRIHGKASLKNAERLTHTPSWRQSVLNALSPELEPLRYGRYLLALSLGERQWLTHEDWQILTHSGLAHLMAISGLHIGLAFALGWQVGWGIRLLLPEWRLTLWWPLYSAMLVALGYAALAGFALPTQRALIALFIYASAKRMGAQVSPSTLLQITLLAVLLRDPFAGFSLSFWLSFAAVSALCLAHYSLPRWREFPATAYARMIWRGKQLVFIQFVLLIGMLPLQLGFFSGVSAAATPLNLFAVPWVGIFTVPLVFVALVAQFIAGSNVATFIWQAADWSLVPVIWLADVARQAWLQPPPLSWLWSLLVAGGCWLIMSWRWHRQTSLLLLLVTTGFAWRAPPLPDWQVDVLDVGHGLAVLITKNGRAVLYDTGNRWQVGGIAQAVITPILEQRGIDQLDGLLLSHGDSDHDGGAGYVTERFQPIWQRASEKRRGYLPCQKGANWDWQGLRFHVLWPPRPVDRAGNNDSCVVRISDGRTSILLTGDIESQGELALLARLERREALQSDIMLVPHHGSVSSSSPPWITAVSPHWVVASTGLFNPWGLPATAVRERYRQAGIKWLDTAKEGQVRFQRRQGRWQMIRWRHDHQGQWYRTLFERRPVNLDDGG</sequence>
<reference evidence="8 9" key="1">
    <citation type="submission" date="2020-03" db="EMBL/GenBank/DDBJ databases">
        <title>Genome mining reveals the biosynthetic pathways of PHA and ectoines of the halophilic strain Salinivibrio costicola M318 isolated from fermented shrimp paste.</title>
        <authorList>
            <person name="Doan T.V."/>
            <person name="Tran L.T."/>
            <person name="Trieu T.A."/>
            <person name="Nguyen Q.V."/>
            <person name="Quach T.N."/>
            <person name="Phi T.Q."/>
            <person name="Kumar S."/>
        </authorList>
    </citation>
    <scope>NUCLEOTIDE SEQUENCE [LARGE SCALE GENOMIC DNA]</scope>
    <source>
        <strain evidence="8 9">M318</strain>
    </source>
</reference>
<feature type="transmembrane region" description="Helical" evidence="6">
    <location>
        <begin position="400"/>
        <end position="423"/>
    </location>
</feature>
<accession>A0ABX6K7A9</accession>
<feature type="transmembrane region" description="Helical" evidence="6">
    <location>
        <begin position="227"/>
        <end position="249"/>
    </location>
</feature>
<evidence type="ECO:0000256" key="2">
    <source>
        <dbReference type="ARBA" id="ARBA00022475"/>
    </source>
</evidence>
<keyword evidence="4 6" id="KW-1133">Transmembrane helix</keyword>
<feature type="transmembrane region" description="Helical" evidence="6">
    <location>
        <begin position="43"/>
        <end position="63"/>
    </location>
</feature>
<proteinExistence type="predicted"/>
<feature type="transmembrane region" description="Helical" evidence="6">
    <location>
        <begin position="461"/>
        <end position="479"/>
    </location>
</feature>
<dbReference type="InterPro" id="IPR052159">
    <property type="entry name" value="Competence_DNA_uptake"/>
</dbReference>
<keyword evidence="3 6" id="KW-0812">Transmembrane</keyword>
<evidence type="ECO:0000256" key="6">
    <source>
        <dbReference type="SAM" id="Phobius"/>
    </source>
</evidence>
<dbReference type="InterPro" id="IPR035681">
    <property type="entry name" value="ComA-like_MBL"/>
</dbReference>
<dbReference type="Pfam" id="PF00753">
    <property type="entry name" value="Lactamase_B"/>
    <property type="match status" value="1"/>
</dbReference>
<evidence type="ECO:0000256" key="3">
    <source>
        <dbReference type="ARBA" id="ARBA00022692"/>
    </source>
</evidence>
<dbReference type="InterPro" id="IPR025405">
    <property type="entry name" value="DUF4131"/>
</dbReference>
<keyword evidence="9" id="KW-1185">Reference proteome</keyword>
<dbReference type="SMART" id="SM00849">
    <property type="entry name" value="Lactamase_B"/>
    <property type="match status" value="1"/>
</dbReference>
<name>A0ABX6K7A9_SALCS</name>
<dbReference type="InterPro" id="IPR004477">
    <property type="entry name" value="ComEC_N"/>
</dbReference>
<evidence type="ECO:0000313" key="8">
    <source>
        <dbReference type="EMBL" id="QIR06248.1"/>
    </source>
</evidence>
<dbReference type="PANTHER" id="PTHR30619">
    <property type="entry name" value="DNA INTERNALIZATION/COMPETENCE PROTEIN COMEC/REC2"/>
    <property type="match status" value="1"/>
</dbReference>
<dbReference type="NCBIfam" id="TIGR00361">
    <property type="entry name" value="ComEC_Rec2"/>
    <property type="match status" value="1"/>
</dbReference>
<evidence type="ECO:0000256" key="5">
    <source>
        <dbReference type="ARBA" id="ARBA00023136"/>
    </source>
</evidence>
<dbReference type="EMBL" id="CP050266">
    <property type="protein sequence ID" value="QIR06248.1"/>
    <property type="molecule type" value="Genomic_DNA"/>
</dbReference>